<dbReference type="AlphaFoldDB" id="A0AAV4SLY1"/>
<keyword evidence="2" id="KW-1185">Reference proteome</keyword>
<proteinExistence type="predicted"/>
<comment type="caution">
    <text evidence="1">The sequence shown here is derived from an EMBL/GenBank/DDBJ whole genome shotgun (WGS) entry which is preliminary data.</text>
</comment>
<protein>
    <submittedName>
        <fullName evidence="1">Uncharacterized protein</fullName>
    </submittedName>
</protein>
<accession>A0AAV4SLY1</accession>
<name>A0AAV4SLY1_9ARAC</name>
<reference evidence="1 2" key="1">
    <citation type="submission" date="2021-06" db="EMBL/GenBank/DDBJ databases">
        <title>Caerostris darwini draft genome.</title>
        <authorList>
            <person name="Kono N."/>
            <person name="Arakawa K."/>
        </authorList>
    </citation>
    <scope>NUCLEOTIDE SEQUENCE [LARGE SCALE GENOMIC DNA]</scope>
</reference>
<evidence type="ECO:0000313" key="1">
    <source>
        <dbReference type="EMBL" id="GIY33836.1"/>
    </source>
</evidence>
<dbReference type="EMBL" id="BPLQ01007986">
    <property type="protein sequence ID" value="GIY33836.1"/>
    <property type="molecule type" value="Genomic_DNA"/>
</dbReference>
<gene>
    <name evidence="1" type="ORF">CDAR_587731</name>
</gene>
<dbReference type="Proteomes" id="UP001054837">
    <property type="component" value="Unassembled WGS sequence"/>
</dbReference>
<organism evidence="1 2">
    <name type="scientific">Caerostris darwini</name>
    <dbReference type="NCBI Taxonomy" id="1538125"/>
    <lineage>
        <taxon>Eukaryota</taxon>
        <taxon>Metazoa</taxon>
        <taxon>Ecdysozoa</taxon>
        <taxon>Arthropoda</taxon>
        <taxon>Chelicerata</taxon>
        <taxon>Arachnida</taxon>
        <taxon>Araneae</taxon>
        <taxon>Araneomorphae</taxon>
        <taxon>Entelegynae</taxon>
        <taxon>Araneoidea</taxon>
        <taxon>Araneidae</taxon>
        <taxon>Caerostris</taxon>
    </lineage>
</organism>
<evidence type="ECO:0000313" key="2">
    <source>
        <dbReference type="Proteomes" id="UP001054837"/>
    </source>
</evidence>
<sequence length="84" mass="9653">MFGYTVVLDIRRTQSLTSRTLVRHNHCCPRYMSDKITSVPITSHAQSLVSWLRSVGVLRLGSCYMPDIIIDVKLHVLHQNWFPG</sequence>